<sequence length="324" mass="35761">MTDRRHYKFTPPQLRCVADDTGITPAAPPHDRGGGAHSQAPAGRPRKGAERARLDKLLHSAETLFLNNGYDGTSLESIARQAHVAVRTIYVKFGGKIGLLHAVIADTGMRYFGDIPNLAADSRSMFDILTDFSYRFIELMSQPSFLKFRSMVLAEALGTPGLAVALYRAGPKQMRTKLIHFFRRPDIAAQLQSHLSADMLTNHLLSCLLGDLTWSIWFGVEPAPSNAQSIKVNERLQLFLSGVCKRRQRTHTSFNCPVLDSGPSSVLVISAAPTDLGDCSLMEIRSGATADLDVNRIIIKDESAVTETRPHHQRISMQKRKIAD</sequence>
<dbReference type="InterPro" id="IPR001647">
    <property type="entry name" value="HTH_TetR"/>
</dbReference>
<feature type="DNA-binding region" description="H-T-H motif" evidence="2">
    <location>
        <begin position="74"/>
        <end position="93"/>
    </location>
</feature>
<dbReference type="PANTHER" id="PTHR30055">
    <property type="entry name" value="HTH-TYPE TRANSCRIPTIONAL REGULATOR RUTR"/>
    <property type="match status" value="1"/>
</dbReference>
<dbReference type="Pfam" id="PF00440">
    <property type="entry name" value="TetR_N"/>
    <property type="match status" value="1"/>
</dbReference>
<dbReference type="AlphaFoldDB" id="A0A7W2F6S8"/>
<keyword evidence="1 2" id="KW-0238">DNA-binding</keyword>
<dbReference type="GO" id="GO:0000976">
    <property type="term" value="F:transcription cis-regulatory region binding"/>
    <property type="evidence" value="ECO:0007669"/>
    <property type="project" value="TreeGrafter"/>
</dbReference>
<reference evidence="5 6" key="1">
    <citation type="submission" date="2020-07" db="EMBL/GenBank/DDBJ databases">
        <title>Novel species isolated from subtropical streams in China.</title>
        <authorList>
            <person name="Lu H."/>
        </authorList>
    </citation>
    <scope>NUCLEOTIDE SEQUENCE [LARGE SCALE GENOMIC DNA]</scope>
    <source>
        <strain evidence="5 6">LX47W</strain>
    </source>
</reference>
<evidence type="ECO:0000313" key="5">
    <source>
        <dbReference type="EMBL" id="MBA5686167.1"/>
    </source>
</evidence>
<dbReference type="GO" id="GO:0003700">
    <property type="term" value="F:DNA-binding transcription factor activity"/>
    <property type="evidence" value="ECO:0007669"/>
    <property type="project" value="TreeGrafter"/>
</dbReference>
<dbReference type="RefSeq" id="WP_182151989.1">
    <property type="nucleotide sequence ID" value="NZ_JACEZU010000002.1"/>
</dbReference>
<dbReference type="InterPro" id="IPR050109">
    <property type="entry name" value="HTH-type_TetR-like_transc_reg"/>
</dbReference>
<protein>
    <submittedName>
        <fullName evidence="5">TetR/AcrR family transcriptional regulator</fullName>
    </submittedName>
</protein>
<accession>A0A7W2F6S8</accession>
<evidence type="ECO:0000259" key="4">
    <source>
        <dbReference type="PROSITE" id="PS50977"/>
    </source>
</evidence>
<organism evidence="5 6">
    <name type="scientific">Rugamonas apoptosis</name>
    <dbReference type="NCBI Taxonomy" id="2758570"/>
    <lineage>
        <taxon>Bacteria</taxon>
        <taxon>Pseudomonadati</taxon>
        <taxon>Pseudomonadota</taxon>
        <taxon>Betaproteobacteria</taxon>
        <taxon>Burkholderiales</taxon>
        <taxon>Oxalobacteraceae</taxon>
        <taxon>Telluria group</taxon>
        <taxon>Rugamonas</taxon>
    </lineage>
</organism>
<dbReference type="SUPFAM" id="SSF46689">
    <property type="entry name" value="Homeodomain-like"/>
    <property type="match status" value="1"/>
</dbReference>
<dbReference type="Pfam" id="PF14246">
    <property type="entry name" value="TetR_C_7"/>
    <property type="match status" value="1"/>
</dbReference>
<dbReference type="Proteomes" id="UP000573499">
    <property type="component" value="Unassembled WGS sequence"/>
</dbReference>
<dbReference type="InterPro" id="IPR009057">
    <property type="entry name" value="Homeodomain-like_sf"/>
</dbReference>
<gene>
    <name evidence="5" type="ORF">H3H39_03765</name>
</gene>
<evidence type="ECO:0000256" key="3">
    <source>
        <dbReference type="SAM" id="MobiDB-lite"/>
    </source>
</evidence>
<dbReference type="EMBL" id="JACEZU010000002">
    <property type="protein sequence ID" value="MBA5686167.1"/>
    <property type="molecule type" value="Genomic_DNA"/>
</dbReference>
<dbReference type="InterPro" id="IPR039536">
    <property type="entry name" value="TetR_C_Proteobacteria"/>
</dbReference>
<evidence type="ECO:0000256" key="1">
    <source>
        <dbReference type="ARBA" id="ARBA00023125"/>
    </source>
</evidence>
<proteinExistence type="predicted"/>
<feature type="domain" description="HTH tetR-type" evidence="4">
    <location>
        <begin position="51"/>
        <end position="111"/>
    </location>
</feature>
<evidence type="ECO:0000313" key="6">
    <source>
        <dbReference type="Proteomes" id="UP000573499"/>
    </source>
</evidence>
<comment type="caution">
    <text evidence="5">The sequence shown here is derived from an EMBL/GenBank/DDBJ whole genome shotgun (WGS) entry which is preliminary data.</text>
</comment>
<dbReference type="PROSITE" id="PS50977">
    <property type="entry name" value="HTH_TETR_2"/>
    <property type="match status" value="1"/>
</dbReference>
<keyword evidence="6" id="KW-1185">Reference proteome</keyword>
<name>A0A7W2F6S8_9BURK</name>
<dbReference type="Gene3D" id="1.10.357.10">
    <property type="entry name" value="Tetracycline Repressor, domain 2"/>
    <property type="match status" value="1"/>
</dbReference>
<evidence type="ECO:0000256" key="2">
    <source>
        <dbReference type="PROSITE-ProRule" id="PRU00335"/>
    </source>
</evidence>
<feature type="region of interest" description="Disordered" evidence="3">
    <location>
        <begin position="18"/>
        <end position="50"/>
    </location>
</feature>
<dbReference type="PANTHER" id="PTHR30055:SF146">
    <property type="entry name" value="HTH-TYPE TRANSCRIPTIONAL DUAL REGULATOR CECR"/>
    <property type="match status" value="1"/>
</dbReference>